<dbReference type="Proteomes" id="UP000318081">
    <property type="component" value="Chromosome"/>
</dbReference>
<evidence type="ECO:0000313" key="1">
    <source>
        <dbReference type="EMBL" id="QDV81365.1"/>
    </source>
</evidence>
<sequence>MHGLDMGQENGERIESAEEMLALFYAQLVPKVTLWKQRISDHPEQLATLERTIHDAFARGADMVVAGLISATMIEEGLEKACQSSRGNFSRPLQKGRETRVAVRLLGGMLFWATTLYCAPKKKLLAVHHVSKALASLGLDADIRQGLYRQYRTLLRNGQWRRVVDELAGLERVGKSATECHRRN</sequence>
<accession>A0ABX5XJ17</accession>
<name>A0ABX5XJ17_9BACT</name>
<dbReference type="EMBL" id="CP036432">
    <property type="protein sequence ID" value="QDV81365.1"/>
    <property type="molecule type" value="Genomic_DNA"/>
</dbReference>
<evidence type="ECO:0000313" key="2">
    <source>
        <dbReference type="Proteomes" id="UP000318081"/>
    </source>
</evidence>
<reference evidence="1 2" key="1">
    <citation type="submission" date="2019-02" db="EMBL/GenBank/DDBJ databases">
        <title>Deep-cultivation of Planctomycetes and their phenomic and genomic characterization uncovers novel biology.</title>
        <authorList>
            <person name="Wiegand S."/>
            <person name="Jogler M."/>
            <person name="Boedeker C."/>
            <person name="Pinto D."/>
            <person name="Vollmers J."/>
            <person name="Rivas-Marin E."/>
            <person name="Kohn T."/>
            <person name="Peeters S.H."/>
            <person name="Heuer A."/>
            <person name="Rast P."/>
            <person name="Oberbeckmann S."/>
            <person name="Bunk B."/>
            <person name="Jeske O."/>
            <person name="Meyerdierks A."/>
            <person name="Storesund J.E."/>
            <person name="Kallscheuer N."/>
            <person name="Luecker S."/>
            <person name="Lage O.M."/>
            <person name="Pohl T."/>
            <person name="Merkel B.J."/>
            <person name="Hornburger P."/>
            <person name="Mueller R.-W."/>
            <person name="Bruemmer F."/>
            <person name="Labrenz M."/>
            <person name="Spormann A.M."/>
            <person name="Op den Camp H."/>
            <person name="Overmann J."/>
            <person name="Amann R."/>
            <person name="Jetten M.S.M."/>
            <person name="Mascher T."/>
            <person name="Medema M.H."/>
            <person name="Devos D.P."/>
            <person name="Kaster A.-K."/>
            <person name="Ovreas L."/>
            <person name="Rohde M."/>
            <person name="Galperin M.Y."/>
            <person name="Jogler C."/>
        </authorList>
    </citation>
    <scope>NUCLEOTIDE SEQUENCE [LARGE SCALE GENOMIC DNA]</scope>
    <source>
        <strain evidence="1 2">TBK1r</strain>
    </source>
</reference>
<organism evidence="1 2">
    <name type="scientific">Stieleria magnilauensis</name>
    <dbReference type="NCBI Taxonomy" id="2527963"/>
    <lineage>
        <taxon>Bacteria</taxon>
        <taxon>Pseudomonadati</taxon>
        <taxon>Planctomycetota</taxon>
        <taxon>Planctomycetia</taxon>
        <taxon>Pirellulales</taxon>
        <taxon>Pirellulaceae</taxon>
        <taxon>Stieleria</taxon>
    </lineage>
</organism>
<proteinExistence type="predicted"/>
<evidence type="ECO:0008006" key="3">
    <source>
        <dbReference type="Google" id="ProtNLM"/>
    </source>
</evidence>
<gene>
    <name evidence="1" type="ORF">TBK1r_02800</name>
</gene>
<protein>
    <recommendedName>
        <fullName evidence="3">Transposase IS116/IS110/IS902 family protein</fullName>
    </recommendedName>
</protein>
<keyword evidence="2" id="KW-1185">Reference proteome</keyword>
<dbReference type="RefSeq" id="WP_145207173.1">
    <property type="nucleotide sequence ID" value="NZ_CP036432.1"/>
</dbReference>